<keyword evidence="1" id="KW-0479">Metal-binding</keyword>
<dbReference type="InterPro" id="IPR050248">
    <property type="entry name" value="Polysacc_deacetylase_ArnD"/>
</dbReference>
<dbReference type="EMBL" id="CP012328">
    <property type="protein sequence ID" value="AKU80272.1"/>
    <property type="molecule type" value="Genomic_DNA"/>
</dbReference>
<dbReference type="RefSeq" id="WP_082236213.1">
    <property type="nucleotide sequence ID" value="NZ_CP012328.1"/>
</dbReference>
<dbReference type="InterPro" id="IPR011330">
    <property type="entry name" value="Glyco_hydro/deAcase_b/a-brl"/>
</dbReference>
<dbReference type="PROSITE" id="PS51677">
    <property type="entry name" value="NODB"/>
    <property type="match status" value="1"/>
</dbReference>
<feature type="transmembrane region" description="Helical" evidence="3">
    <location>
        <begin position="7"/>
        <end position="29"/>
    </location>
</feature>
<dbReference type="GO" id="GO:0016810">
    <property type="term" value="F:hydrolase activity, acting on carbon-nitrogen (but not peptide) bonds"/>
    <property type="evidence" value="ECO:0007669"/>
    <property type="project" value="InterPro"/>
</dbReference>
<keyword evidence="3" id="KW-1133">Transmembrane helix</keyword>
<dbReference type="STRING" id="216946.STURO_v1c10220"/>
<dbReference type="Proteomes" id="UP000067243">
    <property type="component" value="Chromosome"/>
</dbReference>
<dbReference type="GO" id="GO:0016020">
    <property type="term" value="C:membrane"/>
    <property type="evidence" value="ECO:0007669"/>
    <property type="project" value="TreeGrafter"/>
</dbReference>
<dbReference type="OrthoDB" id="9812065at2"/>
<evidence type="ECO:0000313" key="6">
    <source>
        <dbReference type="Proteomes" id="UP000067243"/>
    </source>
</evidence>
<protein>
    <submittedName>
        <fullName evidence="5">Putative chitin deacetylase</fullName>
    </submittedName>
</protein>
<evidence type="ECO:0000259" key="4">
    <source>
        <dbReference type="PROSITE" id="PS51677"/>
    </source>
</evidence>
<sequence length="246" mass="28877">MNLVKKTVLIIMGLLLISFFFFIISFSIFDKKKLVVNNIHSNSKVCMLTFDDGPSLDVDNKIMDILEQNNVEGTFFYIGRNIEENSQNVKTLFKRILDSGSYIGNHTYSHSKYQFNEGLLLEEIYKTNELILNNIENPDNYFIPIRLPYLQYFAGLEWVLEKLNQNYFVEGYLSGDWKYNTFGKEKLIKRYIKNVSEKNILIIHSFPKVINFLPDLILRLKSEGYAFATFNPNSKNYYKNYGELNI</sequence>
<keyword evidence="3" id="KW-0472">Membrane</keyword>
<proteinExistence type="predicted"/>
<dbReference type="Pfam" id="PF01522">
    <property type="entry name" value="Polysacc_deac_1"/>
    <property type="match status" value="1"/>
</dbReference>
<feature type="domain" description="NodB homology" evidence="4">
    <location>
        <begin position="44"/>
        <end position="228"/>
    </location>
</feature>
<dbReference type="Gene3D" id="3.20.20.370">
    <property type="entry name" value="Glycoside hydrolase/deacetylase"/>
    <property type="match status" value="1"/>
</dbReference>
<keyword evidence="6" id="KW-1185">Reference proteome</keyword>
<reference evidence="5 6" key="1">
    <citation type="journal article" date="2015" name="Genome Announc.">
        <title>Complete Genome Sequence of Spiroplasma turonicum Strain Tab4cT, a Parasite of a Horse Fly, Haematopota sp. (Diptera: Tabanidae).</title>
        <authorList>
            <person name="Davis R.E."/>
            <person name="Shao J."/>
            <person name="Zhao Y."/>
            <person name="Gasparich G.E."/>
            <person name="Gaynor B.J."/>
            <person name="Donofrio N."/>
        </authorList>
    </citation>
    <scope>NUCLEOTIDE SEQUENCE [LARGE SCALE GENOMIC DNA]</scope>
    <source>
        <strain evidence="5 6">Tab4c</strain>
    </source>
</reference>
<keyword evidence="2" id="KW-0378">Hydrolase</keyword>
<keyword evidence="3" id="KW-0812">Transmembrane</keyword>
<evidence type="ECO:0000256" key="1">
    <source>
        <dbReference type="ARBA" id="ARBA00022723"/>
    </source>
</evidence>
<dbReference type="InterPro" id="IPR002509">
    <property type="entry name" value="NODB_dom"/>
</dbReference>
<dbReference type="KEGG" id="stur:STURON_001026"/>
<dbReference type="GO" id="GO:0005975">
    <property type="term" value="P:carbohydrate metabolic process"/>
    <property type="evidence" value="ECO:0007669"/>
    <property type="project" value="InterPro"/>
</dbReference>
<dbReference type="PANTHER" id="PTHR10587">
    <property type="entry name" value="GLYCOSYL TRANSFERASE-RELATED"/>
    <property type="match status" value="1"/>
</dbReference>
<name>A0A0K1P8P8_9MOLU</name>
<organism evidence="5 6">
    <name type="scientific">Spiroplasma turonicum</name>
    <dbReference type="NCBI Taxonomy" id="216946"/>
    <lineage>
        <taxon>Bacteria</taxon>
        <taxon>Bacillati</taxon>
        <taxon>Mycoplasmatota</taxon>
        <taxon>Mollicutes</taxon>
        <taxon>Entomoplasmatales</taxon>
        <taxon>Spiroplasmataceae</taxon>
        <taxon>Spiroplasma</taxon>
    </lineage>
</organism>
<dbReference type="PANTHER" id="PTHR10587:SF133">
    <property type="entry name" value="CHITIN DEACETYLASE 1-RELATED"/>
    <property type="match status" value="1"/>
</dbReference>
<evidence type="ECO:0000256" key="3">
    <source>
        <dbReference type="SAM" id="Phobius"/>
    </source>
</evidence>
<accession>A0A0K1P8P8</accession>
<gene>
    <name evidence="5" type="ORF">STURON_001026</name>
</gene>
<dbReference type="PATRIC" id="fig|216946.3.peg.1062"/>
<dbReference type="AlphaFoldDB" id="A0A0K1P8P8"/>
<dbReference type="CDD" id="cd10917">
    <property type="entry name" value="CE4_NodB_like_6s_7s"/>
    <property type="match status" value="1"/>
</dbReference>
<dbReference type="SUPFAM" id="SSF88713">
    <property type="entry name" value="Glycoside hydrolase/deacetylase"/>
    <property type="match status" value="1"/>
</dbReference>
<evidence type="ECO:0000256" key="2">
    <source>
        <dbReference type="ARBA" id="ARBA00022801"/>
    </source>
</evidence>
<dbReference type="GO" id="GO:0046872">
    <property type="term" value="F:metal ion binding"/>
    <property type="evidence" value="ECO:0007669"/>
    <property type="project" value="UniProtKB-KW"/>
</dbReference>
<evidence type="ECO:0000313" key="5">
    <source>
        <dbReference type="EMBL" id="AKU80272.1"/>
    </source>
</evidence>